<sequence>MTENKRTNDPEGVRRRIVDAAYDAFVSRGYLATGMLELRERAAVSGGAMAHHFPAKRDLGLAVIRGRVSEAVQQTWIAPLHSSADAPTAIDHIFANIIEELTRNGAVSGCPLNNMAMEVSQHDAEMREGLDAVFTMWHEALSAKFETDVERQRVTGINPTGLATLVIAAYSGAMAMAKTHQDAGPLVDCRTELAALLAAKYASR</sequence>
<feature type="DNA-binding region" description="H-T-H motif" evidence="4">
    <location>
        <begin position="34"/>
        <end position="53"/>
    </location>
</feature>
<dbReference type="EMBL" id="SDVB01000080">
    <property type="protein sequence ID" value="RYC25896.1"/>
    <property type="molecule type" value="Genomic_DNA"/>
</dbReference>
<dbReference type="SUPFAM" id="SSF46689">
    <property type="entry name" value="Homeodomain-like"/>
    <property type="match status" value="1"/>
</dbReference>
<keyword evidence="2 4" id="KW-0238">DNA-binding</keyword>
<name>A0A4Q2U0M5_9HYPH</name>
<protein>
    <submittedName>
        <fullName evidence="6">TetR/AcrR family transcriptional regulator</fullName>
    </submittedName>
</protein>
<dbReference type="SUPFAM" id="SSF48498">
    <property type="entry name" value="Tetracyclin repressor-like, C-terminal domain"/>
    <property type="match status" value="1"/>
</dbReference>
<evidence type="ECO:0000256" key="2">
    <source>
        <dbReference type="ARBA" id="ARBA00023125"/>
    </source>
</evidence>
<dbReference type="RefSeq" id="WP_129330425.1">
    <property type="nucleotide sequence ID" value="NZ_SDVB01000080.1"/>
</dbReference>
<gene>
    <name evidence="6" type="ORF">EUU22_01915</name>
</gene>
<dbReference type="Pfam" id="PF00440">
    <property type="entry name" value="TetR_N"/>
    <property type="match status" value="1"/>
</dbReference>
<dbReference type="Proteomes" id="UP000291088">
    <property type="component" value="Unassembled WGS sequence"/>
</dbReference>
<evidence type="ECO:0000256" key="3">
    <source>
        <dbReference type="ARBA" id="ARBA00023163"/>
    </source>
</evidence>
<dbReference type="GO" id="GO:0003677">
    <property type="term" value="F:DNA binding"/>
    <property type="evidence" value="ECO:0007669"/>
    <property type="project" value="UniProtKB-UniRule"/>
</dbReference>
<dbReference type="InterPro" id="IPR009057">
    <property type="entry name" value="Homeodomain-like_sf"/>
</dbReference>
<comment type="caution">
    <text evidence="6">The sequence shown here is derived from an EMBL/GenBank/DDBJ whole genome shotgun (WGS) entry which is preliminary data.</text>
</comment>
<dbReference type="InterPro" id="IPR054156">
    <property type="entry name" value="YxaF_TetR_C"/>
</dbReference>
<dbReference type="PANTHER" id="PTHR47506:SF3">
    <property type="entry name" value="HTH-TYPE TRANSCRIPTIONAL REGULATOR LMRA"/>
    <property type="match status" value="1"/>
</dbReference>
<dbReference type="OrthoDB" id="9809772at2"/>
<keyword evidence="7" id="KW-1185">Reference proteome</keyword>
<dbReference type="AlphaFoldDB" id="A0A4Q2U0M5"/>
<dbReference type="InterPro" id="IPR036271">
    <property type="entry name" value="Tet_transcr_reg_TetR-rel_C_sf"/>
</dbReference>
<keyword evidence="3" id="KW-0804">Transcription</keyword>
<evidence type="ECO:0000259" key="5">
    <source>
        <dbReference type="PROSITE" id="PS50977"/>
    </source>
</evidence>
<dbReference type="InterPro" id="IPR001647">
    <property type="entry name" value="HTH_TetR"/>
</dbReference>
<feature type="domain" description="HTH tetR-type" evidence="5">
    <location>
        <begin position="11"/>
        <end position="71"/>
    </location>
</feature>
<keyword evidence="1" id="KW-0805">Transcription regulation</keyword>
<reference evidence="6 7" key="1">
    <citation type="submission" date="2019-01" db="EMBL/GenBank/DDBJ databases">
        <authorList>
            <person name="Deng T."/>
        </authorList>
    </citation>
    <scope>NUCLEOTIDE SEQUENCE [LARGE SCALE GENOMIC DNA]</scope>
    <source>
        <strain evidence="6 7">F8825</strain>
    </source>
</reference>
<evidence type="ECO:0000256" key="4">
    <source>
        <dbReference type="PROSITE-ProRule" id="PRU00335"/>
    </source>
</evidence>
<proteinExistence type="predicted"/>
<dbReference type="Pfam" id="PF21993">
    <property type="entry name" value="TetR_C_13_2"/>
    <property type="match status" value="1"/>
</dbReference>
<dbReference type="Gene3D" id="1.10.357.10">
    <property type="entry name" value="Tetracycline Repressor, domain 2"/>
    <property type="match status" value="1"/>
</dbReference>
<evidence type="ECO:0000256" key="1">
    <source>
        <dbReference type="ARBA" id="ARBA00023015"/>
    </source>
</evidence>
<evidence type="ECO:0000313" key="7">
    <source>
        <dbReference type="Proteomes" id="UP000291088"/>
    </source>
</evidence>
<dbReference type="PRINTS" id="PR00455">
    <property type="entry name" value="HTHTETR"/>
</dbReference>
<organism evidence="6 7">
    <name type="scientific">Ciceribacter ferrooxidans</name>
    <dbReference type="NCBI Taxonomy" id="2509717"/>
    <lineage>
        <taxon>Bacteria</taxon>
        <taxon>Pseudomonadati</taxon>
        <taxon>Pseudomonadota</taxon>
        <taxon>Alphaproteobacteria</taxon>
        <taxon>Hyphomicrobiales</taxon>
        <taxon>Rhizobiaceae</taxon>
        <taxon>Ciceribacter</taxon>
    </lineage>
</organism>
<evidence type="ECO:0000313" key="6">
    <source>
        <dbReference type="EMBL" id="RYC25896.1"/>
    </source>
</evidence>
<dbReference type="PANTHER" id="PTHR47506">
    <property type="entry name" value="TRANSCRIPTIONAL REGULATORY PROTEIN"/>
    <property type="match status" value="1"/>
</dbReference>
<accession>A0A4Q2U0M5</accession>
<dbReference type="PROSITE" id="PS50977">
    <property type="entry name" value="HTH_TETR_2"/>
    <property type="match status" value="1"/>
</dbReference>